<dbReference type="PROSITE" id="PS00933">
    <property type="entry name" value="FGGY_KINASES_1"/>
    <property type="match status" value="1"/>
</dbReference>
<dbReference type="InterPro" id="IPR018485">
    <property type="entry name" value="FGGY_C"/>
</dbReference>
<dbReference type="PANTHER" id="PTHR43095:SF5">
    <property type="entry name" value="XYLULOSE KINASE"/>
    <property type="match status" value="1"/>
</dbReference>
<dbReference type="GO" id="GO:0016301">
    <property type="term" value="F:kinase activity"/>
    <property type="evidence" value="ECO:0007669"/>
    <property type="project" value="UniProtKB-KW"/>
</dbReference>
<dbReference type="InterPro" id="IPR018483">
    <property type="entry name" value="Carb_kinase_FGGY_CS"/>
</dbReference>
<accession>A0A5Q2TPJ1</accession>
<dbReference type="InterPro" id="IPR000577">
    <property type="entry name" value="Carb_kinase_FGGY"/>
</dbReference>
<evidence type="ECO:0000256" key="1">
    <source>
        <dbReference type="ARBA" id="ARBA00009156"/>
    </source>
</evidence>
<dbReference type="RefSeq" id="WP_153792694.1">
    <property type="nucleotide sequence ID" value="NZ_CP045915.1"/>
</dbReference>
<dbReference type="CDD" id="cd07805">
    <property type="entry name" value="ASKHA_NBD_FGGY_CvXK-like"/>
    <property type="match status" value="1"/>
</dbReference>
<dbReference type="Pfam" id="PF02782">
    <property type="entry name" value="FGGY_C"/>
    <property type="match status" value="1"/>
</dbReference>
<evidence type="ECO:0000313" key="8">
    <source>
        <dbReference type="Proteomes" id="UP000339690"/>
    </source>
</evidence>
<proteinExistence type="inferred from homology"/>
<dbReference type="Proteomes" id="UP000339690">
    <property type="component" value="Chromosome"/>
</dbReference>
<sequence>MTHSSTLILAHDIGTSGVKATLFNRFGNLVDSCTTNYQTYFMKENEVEQNPDDWWKAICHATKHLLNTNKIAPSNIEVITFSGQMMGVVPVDKKANPIRKALIWADMRASQQAYHACAEFGEDHLYKLTGNKMTSSYSGAKMAWLKENEHSSYQKAYKLLQAKDYIVAKLTGNFLTDFSDVSGTNLYDIRKKGWIEDLIHFWGLDIAKLPEVVSSTTIAGYIKEEIADQIGLLSGTPVVIGGADGACAALGAGITQIGDTFNYLGSSSWIAGVSDTPVLDRQKRTFNFIHLDHSKYLPMGTMQAAGSLIDWVITQWYKELAKENKNKAYEIMNQEMNDSAIGARKLVFLPYLLGERSPWWNADIKASILGLTAQHQRGDIARAAMEGISFNLSLIYGAFIESGLKMDNMWLFGGGANSPIWRQMLSDLYNIHSLFLMMLMKQHLKELQL</sequence>
<dbReference type="GO" id="GO:0005975">
    <property type="term" value="P:carbohydrate metabolic process"/>
    <property type="evidence" value="ECO:0007669"/>
    <property type="project" value="InterPro"/>
</dbReference>
<dbReference type="SUPFAM" id="SSF53067">
    <property type="entry name" value="Actin-like ATPase domain"/>
    <property type="match status" value="2"/>
</dbReference>
<organism evidence="7 8">
    <name type="scientific">Gracilibacillus salitolerans</name>
    <dbReference type="NCBI Taxonomy" id="2663022"/>
    <lineage>
        <taxon>Bacteria</taxon>
        <taxon>Bacillati</taxon>
        <taxon>Bacillota</taxon>
        <taxon>Bacilli</taxon>
        <taxon>Bacillales</taxon>
        <taxon>Bacillaceae</taxon>
        <taxon>Gracilibacillus</taxon>
    </lineage>
</organism>
<evidence type="ECO:0000256" key="3">
    <source>
        <dbReference type="ARBA" id="ARBA00022777"/>
    </source>
</evidence>
<evidence type="ECO:0000256" key="2">
    <source>
        <dbReference type="ARBA" id="ARBA00022679"/>
    </source>
</evidence>
<dbReference type="EMBL" id="CP045915">
    <property type="protein sequence ID" value="QGH36655.1"/>
    <property type="molecule type" value="Genomic_DNA"/>
</dbReference>
<name>A0A5Q2TPJ1_9BACI</name>
<dbReference type="Gene3D" id="3.30.420.40">
    <property type="match status" value="2"/>
</dbReference>
<reference evidence="7 8" key="1">
    <citation type="submission" date="2019-11" db="EMBL/GenBank/DDBJ databases">
        <title>Gracilibacillus salitolerans sp. nov., a moderate halophile isolated from a saline soil in northwest China.</title>
        <authorList>
            <person name="Gan L."/>
        </authorList>
    </citation>
    <scope>NUCLEOTIDE SEQUENCE [LARGE SCALE GENOMIC DNA]</scope>
    <source>
        <strain evidence="7 8">SCU50</strain>
    </source>
</reference>
<dbReference type="InterPro" id="IPR018484">
    <property type="entry name" value="FGGY_N"/>
</dbReference>
<keyword evidence="3 4" id="KW-0418">Kinase</keyword>
<dbReference type="PANTHER" id="PTHR43095">
    <property type="entry name" value="SUGAR KINASE"/>
    <property type="match status" value="1"/>
</dbReference>
<evidence type="ECO:0000256" key="4">
    <source>
        <dbReference type="RuleBase" id="RU003733"/>
    </source>
</evidence>
<evidence type="ECO:0000313" key="7">
    <source>
        <dbReference type="EMBL" id="QGH36655.1"/>
    </source>
</evidence>
<dbReference type="GO" id="GO:0016773">
    <property type="term" value="F:phosphotransferase activity, alcohol group as acceptor"/>
    <property type="evidence" value="ECO:0007669"/>
    <property type="project" value="InterPro"/>
</dbReference>
<protein>
    <submittedName>
        <fullName evidence="7">Xylulokinase</fullName>
    </submittedName>
</protein>
<feature type="domain" description="Carbohydrate kinase FGGY N-terminal" evidence="5">
    <location>
        <begin position="8"/>
        <end position="251"/>
    </location>
</feature>
<dbReference type="AlphaFoldDB" id="A0A5Q2TPJ1"/>
<dbReference type="InterPro" id="IPR043129">
    <property type="entry name" value="ATPase_NBD"/>
</dbReference>
<evidence type="ECO:0000259" key="6">
    <source>
        <dbReference type="Pfam" id="PF02782"/>
    </source>
</evidence>
<dbReference type="KEGG" id="grc:GI584_22500"/>
<feature type="domain" description="Carbohydrate kinase FGGY C-terminal" evidence="6">
    <location>
        <begin position="264"/>
        <end position="430"/>
    </location>
</feature>
<evidence type="ECO:0000259" key="5">
    <source>
        <dbReference type="Pfam" id="PF00370"/>
    </source>
</evidence>
<keyword evidence="2 4" id="KW-0808">Transferase</keyword>
<keyword evidence="8" id="KW-1185">Reference proteome</keyword>
<comment type="similarity">
    <text evidence="1 4">Belongs to the FGGY kinase family.</text>
</comment>
<gene>
    <name evidence="7" type="ORF">GI584_22500</name>
</gene>
<dbReference type="PIRSF" id="PIRSF000538">
    <property type="entry name" value="GlpK"/>
    <property type="match status" value="1"/>
</dbReference>
<dbReference type="Pfam" id="PF00370">
    <property type="entry name" value="FGGY_N"/>
    <property type="match status" value="1"/>
</dbReference>
<dbReference type="PROSITE" id="PS00445">
    <property type="entry name" value="FGGY_KINASES_2"/>
    <property type="match status" value="1"/>
</dbReference>
<dbReference type="InterPro" id="IPR050406">
    <property type="entry name" value="FGGY_Carb_Kinase"/>
</dbReference>